<keyword evidence="3 5" id="KW-1133">Transmembrane helix</keyword>
<feature type="transmembrane region" description="Helical" evidence="5">
    <location>
        <begin position="163"/>
        <end position="180"/>
    </location>
</feature>
<sequence length="468" mass="48823">MNGKAGSSFSKLVGAGVWVAVAVAALALSGILDSGDFSIIASVPVVLAALAYVLKSSQSVMVSALIASLVLLAISRSVLTPQSLTTATPVLVVALLGLALAMSWRRLSMPRSTIFVIGLVVLLILPTVVGADLATTAKALGIGTMWFLVFVTAANLGVDERQYLLRAFIGLACITAVIALCETLTEWQFVRDFVAGSATTDSYTVRKNRLLGDWTNRAQATFGYPIPFAAFLCVALLTALLSKAIQRPAARAAIIALLASAILLTGTRSAIAALAAGLAVYCISQLIASRSTGEPLRKLAVPLAGTSLLVLAGVAFLLRSIATQDFSLLHRSSIVEAAIGLFALPPLPLLFGSGYNSAAELFEAGILHSDGLQTIDNALISLVIVSGLVGLAVFVVLALYSLRNSGPTGRAVIASLIACFLFFDVMSWHAITFLLFVAFGFATPTSPAPARPTGFKQLARDLVSPRSF</sequence>
<feature type="transmembrane region" description="Helical" evidence="5">
    <location>
        <begin position="334"/>
        <end position="358"/>
    </location>
</feature>
<evidence type="ECO:0000256" key="3">
    <source>
        <dbReference type="ARBA" id="ARBA00022989"/>
    </source>
</evidence>
<dbReference type="InterPro" id="IPR051533">
    <property type="entry name" value="WaaL-like"/>
</dbReference>
<dbReference type="STRING" id="412690.SAMN04489834_3477"/>
<feature type="transmembrane region" description="Helical" evidence="5">
    <location>
        <begin position="37"/>
        <end position="54"/>
    </location>
</feature>
<evidence type="ECO:0000256" key="5">
    <source>
        <dbReference type="SAM" id="Phobius"/>
    </source>
</evidence>
<evidence type="ECO:0000256" key="1">
    <source>
        <dbReference type="ARBA" id="ARBA00004141"/>
    </source>
</evidence>
<feature type="domain" description="O-antigen ligase-related" evidence="6">
    <location>
        <begin position="254"/>
        <end position="395"/>
    </location>
</feature>
<dbReference type="OrthoDB" id="5060046at2"/>
<feature type="transmembrane region" description="Helical" evidence="5">
    <location>
        <begin position="12"/>
        <end position="31"/>
    </location>
</feature>
<dbReference type="Pfam" id="PF04932">
    <property type="entry name" value="Wzy_C"/>
    <property type="match status" value="1"/>
</dbReference>
<evidence type="ECO:0000259" key="6">
    <source>
        <dbReference type="Pfam" id="PF04932"/>
    </source>
</evidence>
<evidence type="ECO:0000256" key="2">
    <source>
        <dbReference type="ARBA" id="ARBA00022692"/>
    </source>
</evidence>
<evidence type="ECO:0000256" key="4">
    <source>
        <dbReference type="ARBA" id="ARBA00023136"/>
    </source>
</evidence>
<dbReference type="PANTHER" id="PTHR37422:SF13">
    <property type="entry name" value="LIPOPOLYSACCHARIDE BIOSYNTHESIS PROTEIN PA4999-RELATED"/>
    <property type="match status" value="1"/>
</dbReference>
<dbReference type="PANTHER" id="PTHR37422">
    <property type="entry name" value="TEICHURONIC ACID BIOSYNTHESIS PROTEIN TUAE"/>
    <property type="match status" value="1"/>
</dbReference>
<dbReference type="RefSeq" id="WP_083365160.1">
    <property type="nucleotide sequence ID" value="NZ_LT629742.1"/>
</dbReference>
<dbReference type="EMBL" id="LT629742">
    <property type="protein sequence ID" value="SDT33635.1"/>
    <property type="molecule type" value="Genomic_DNA"/>
</dbReference>
<organism evidence="7 8">
    <name type="scientific">Microterricola viridarii</name>
    <dbReference type="NCBI Taxonomy" id="412690"/>
    <lineage>
        <taxon>Bacteria</taxon>
        <taxon>Bacillati</taxon>
        <taxon>Actinomycetota</taxon>
        <taxon>Actinomycetes</taxon>
        <taxon>Micrococcales</taxon>
        <taxon>Microbacteriaceae</taxon>
        <taxon>Microterricola</taxon>
    </lineage>
</organism>
<proteinExistence type="predicted"/>
<protein>
    <recommendedName>
        <fullName evidence="6">O-antigen ligase-related domain-containing protein</fullName>
    </recommendedName>
</protein>
<comment type="subcellular location">
    <subcellularLocation>
        <location evidence="1">Membrane</location>
        <topology evidence="1">Multi-pass membrane protein</topology>
    </subcellularLocation>
</comment>
<evidence type="ECO:0000313" key="8">
    <source>
        <dbReference type="Proteomes" id="UP000181956"/>
    </source>
</evidence>
<evidence type="ECO:0000313" key="7">
    <source>
        <dbReference type="EMBL" id="SDT33635.1"/>
    </source>
</evidence>
<feature type="transmembrane region" description="Helical" evidence="5">
    <location>
        <begin position="222"/>
        <end position="242"/>
    </location>
</feature>
<feature type="transmembrane region" description="Helical" evidence="5">
    <location>
        <begin position="84"/>
        <end position="102"/>
    </location>
</feature>
<keyword evidence="8" id="KW-1185">Reference proteome</keyword>
<feature type="transmembrane region" description="Helical" evidence="5">
    <location>
        <begin position="299"/>
        <end position="322"/>
    </location>
</feature>
<dbReference type="Proteomes" id="UP000181956">
    <property type="component" value="Chromosome I"/>
</dbReference>
<dbReference type="InterPro" id="IPR007016">
    <property type="entry name" value="O-antigen_ligase-rel_domated"/>
</dbReference>
<accession>A0A1H1ZIL6</accession>
<keyword evidence="2 5" id="KW-0812">Transmembrane</keyword>
<keyword evidence="4 5" id="KW-0472">Membrane</keyword>
<reference evidence="8" key="1">
    <citation type="submission" date="2016-10" db="EMBL/GenBank/DDBJ databases">
        <authorList>
            <person name="Varghese N."/>
            <person name="Submissions S."/>
        </authorList>
    </citation>
    <scope>NUCLEOTIDE SEQUENCE [LARGE SCALE GENOMIC DNA]</scope>
    <source>
        <strain evidence="8">DSM 21772</strain>
    </source>
</reference>
<feature type="transmembrane region" description="Helical" evidence="5">
    <location>
        <begin position="137"/>
        <end position="156"/>
    </location>
</feature>
<name>A0A1H1ZIL6_9MICO</name>
<dbReference type="AlphaFoldDB" id="A0A1H1ZIL6"/>
<feature type="transmembrane region" description="Helical" evidence="5">
    <location>
        <begin position="61"/>
        <end position="78"/>
    </location>
</feature>
<feature type="transmembrane region" description="Helical" evidence="5">
    <location>
        <begin position="114"/>
        <end position="131"/>
    </location>
</feature>
<feature type="transmembrane region" description="Helical" evidence="5">
    <location>
        <begin position="254"/>
        <end position="287"/>
    </location>
</feature>
<dbReference type="GO" id="GO:0016020">
    <property type="term" value="C:membrane"/>
    <property type="evidence" value="ECO:0007669"/>
    <property type="project" value="UniProtKB-SubCell"/>
</dbReference>
<feature type="transmembrane region" description="Helical" evidence="5">
    <location>
        <begin position="412"/>
        <end position="442"/>
    </location>
</feature>
<feature type="transmembrane region" description="Helical" evidence="5">
    <location>
        <begin position="378"/>
        <end position="400"/>
    </location>
</feature>
<gene>
    <name evidence="7" type="ORF">SAMN04489834_3477</name>
</gene>